<dbReference type="InterPro" id="IPR006693">
    <property type="entry name" value="AB_hydrolase_lipase"/>
</dbReference>
<feature type="domain" description="Partial AB-hydrolase lipase" evidence="5">
    <location>
        <begin position="50"/>
        <end position="106"/>
    </location>
</feature>
<dbReference type="EMBL" id="BTGU01000002">
    <property type="protein sequence ID" value="GMN27956.1"/>
    <property type="molecule type" value="Genomic_DNA"/>
</dbReference>
<feature type="active site" description="Charge relay system" evidence="3">
    <location>
        <position position="385"/>
    </location>
</feature>
<feature type="chain" id="PRO_5041743679" description="Lipase" evidence="4">
    <location>
        <begin position="25"/>
        <end position="409"/>
    </location>
</feature>
<comment type="similarity">
    <text evidence="1 2">Belongs to the AB hydrolase superfamily. Lipase family.</text>
</comment>
<feature type="active site" description="Nucleophile" evidence="3">
    <location>
        <position position="182"/>
    </location>
</feature>
<dbReference type="SUPFAM" id="SSF53474">
    <property type="entry name" value="alpha/beta-Hydrolases"/>
    <property type="match status" value="1"/>
</dbReference>
<dbReference type="PIRSF" id="PIRSF000862">
    <property type="entry name" value="Steryl_ester_lip"/>
    <property type="match status" value="1"/>
</dbReference>
<proteinExistence type="inferred from homology"/>
<evidence type="ECO:0000313" key="7">
    <source>
        <dbReference type="Proteomes" id="UP001187192"/>
    </source>
</evidence>
<accession>A0AA88CS17</accession>
<dbReference type="Gene3D" id="3.40.50.1820">
    <property type="entry name" value="alpha/beta hydrolase"/>
    <property type="match status" value="1"/>
</dbReference>
<dbReference type="GO" id="GO:0016042">
    <property type="term" value="P:lipid catabolic process"/>
    <property type="evidence" value="ECO:0007669"/>
    <property type="project" value="UniProtKB-KW"/>
</dbReference>
<dbReference type="PANTHER" id="PTHR11005">
    <property type="entry name" value="LYSOSOMAL ACID LIPASE-RELATED"/>
    <property type="match status" value="1"/>
</dbReference>
<keyword evidence="4" id="KW-0732">Signal</keyword>
<keyword evidence="2" id="KW-0378">Hydrolase</keyword>
<dbReference type="FunFam" id="3.40.50.1820:FF:000126">
    <property type="entry name" value="Lipase"/>
    <property type="match status" value="1"/>
</dbReference>
<dbReference type="InterPro" id="IPR029058">
    <property type="entry name" value="AB_hydrolase_fold"/>
</dbReference>
<sequence>MANTSTFVPFLLALSCILSALARGARFYSLNEVQNSTLSAPGSGDIICRSLIERLGYPCEKHTVTSEDGYILGLQRIPTGRSGEKADKPPVLLQHGLFVDAATWVLLSPEESLAFILADNGYDVWLSNTRGTISSRGHKSLSPNDPDYWNWSWDEIAAHDLPALFQYVNNQTGQKLHYVGHSLGTLTAFSALSQGKLLDPLRSAALLSPVAFLSRIPSLLTRAIADLFSAEEIYWLGVREFIPKGQQLAKLLENVCNKPGIDCLNLVASLTGPNCCIDKSEVGPFLDHEPQSTATKNLIHLAQMIREGTMAKFNYGNVIDNMKHYGTPTPPSYDLSSIPTEVPLFISYGAKDFLADVADVQILLDKLKNHAGDKLVVQFVKEYAHGDFILGVDANKVVYSPIMDFFKLH</sequence>
<reference evidence="6" key="1">
    <citation type="submission" date="2023-07" db="EMBL/GenBank/DDBJ databases">
        <title>draft genome sequence of fig (Ficus carica).</title>
        <authorList>
            <person name="Takahashi T."/>
            <person name="Nishimura K."/>
        </authorList>
    </citation>
    <scope>NUCLEOTIDE SEQUENCE</scope>
</reference>
<evidence type="ECO:0000256" key="2">
    <source>
        <dbReference type="PIRNR" id="PIRNR000862"/>
    </source>
</evidence>
<organism evidence="6 7">
    <name type="scientific">Ficus carica</name>
    <name type="common">Common fig</name>
    <dbReference type="NCBI Taxonomy" id="3494"/>
    <lineage>
        <taxon>Eukaryota</taxon>
        <taxon>Viridiplantae</taxon>
        <taxon>Streptophyta</taxon>
        <taxon>Embryophyta</taxon>
        <taxon>Tracheophyta</taxon>
        <taxon>Spermatophyta</taxon>
        <taxon>Magnoliopsida</taxon>
        <taxon>eudicotyledons</taxon>
        <taxon>Gunneridae</taxon>
        <taxon>Pentapetalae</taxon>
        <taxon>rosids</taxon>
        <taxon>fabids</taxon>
        <taxon>Rosales</taxon>
        <taxon>Moraceae</taxon>
        <taxon>Ficeae</taxon>
        <taxon>Ficus</taxon>
    </lineage>
</organism>
<evidence type="ECO:0000259" key="5">
    <source>
        <dbReference type="Pfam" id="PF04083"/>
    </source>
</evidence>
<gene>
    <name evidence="6" type="ORF">TIFTF001_001870</name>
</gene>
<dbReference type="Pfam" id="PF04083">
    <property type="entry name" value="Abhydro_lipase"/>
    <property type="match status" value="1"/>
</dbReference>
<name>A0AA88CS17_FICCA</name>
<dbReference type="Proteomes" id="UP001187192">
    <property type="component" value="Unassembled WGS sequence"/>
</dbReference>
<evidence type="ECO:0000256" key="1">
    <source>
        <dbReference type="ARBA" id="ARBA00010701"/>
    </source>
</evidence>
<dbReference type="InterPro" id="IPR025483">
    <property type="entry name" value="Lipase_euk"/>
</dbReference>
<dbReference type="GO" id="GO:0016788">
    <property type="term" value="F:hydrolase activity, acting on ester bonds"/>
    <property type="evidence" value="ECO:0007669"/>
    <property type="project" value="InterPro"/>
</dbReference>
<protein>
    <recommendedName>
        <fullName evidence="2">Lipase</fullName>
    </recommendedName>
</protein>
<feature type="signal peptide" evidence="4">
    <location>
        <begin position="1"/>
        <end position="24"/>
    </location>
</feature>
<comment type="caution">
    <text evidence="6">The sequence shown here is derived from an EMBL/GenBank/DDBJ whole genome shotgun (WGS) entry which is preliminary data.</text>
</comment>
<feature type="active site" description="Charge relay system" evidence="3">
    <location>
        <position position="352"/>
    </location>
</feature>
<keyword evidence="2" id="KW-0443">Lipid metabolism</keyword>
<evidence type="ECO:0000256" key="4">
    <source>
        <dbReference type="SAM" id="SignalP"/>
    </source>
</evidence>
<keyword evidence="7" id="KW-1185">Reference proteome</keyword>
<keyword evidence="2" id="KW-0442">Lipid degradation</keyword>
<dbReference type="AlphaFoldDB" id="A0AA88CS17"/>
<evidence type="ECO:0000256" key="3">
    <source>
        <dbReference type="PIRSR" id="PIRSR000862-1"/>
    </source>
</evidence>
<evidence type="ECO:0000313" key="6">
    <source>
        <dbReference type="EMBL" id="GMN27956.1"/>
    </source>
</evidence>